<evidence type="ECO:0000259" key="8">
    <source>
        <dbReference type="PROSITE" id="PS50850"/>
    </source>
</evidence>
<dbReference type="SUPFAM" id="SSF103473">
    <property type="entry name" value="MFS general substrate transporter"/>
    <property type="match status" value="1"/>
</dbReference>
<evidence type="ECO:0000256" key="5">
    <source>
        <dbReference type="ARBA" id="ARBA00023136"/>
    </source>
</evidence>
<feature type="transmembrane region" description="Helical" evidence="7">
    <location>
        <begin position="404"/>
        <end position="425"/>
    </location>
</feature>
<feature type="transmembrane region" description="Helical" evidence="7">
    <location>
        <begin position="150"/>
        <end position="171"/>
    </location>
</feature>
<keyword evidence="5 7" id="KW-0472">Membrane</keyword>
<keyword evidence="2" id="KW-0813">Transport</keyword>
<dbReference type="CDD" id="cd17321">
    <property type="entry name" value="MFS_MMR_MDR_like"/>
    <property type="match status" value="1"/>
</dbReference>
<dbReference type="Proteomes" id="UP000654370">
    <property type="component" value="Unassembled WGS sequence"/>
</dbReference>
<dbReference type="EMBL" id="JAEPQZ010000020">
    <property type="protein sequence ID" value="KAG2171558.1"/>
    <property type="molecule type" value="Genomic_DNA"/>
</dbReference>
<dbReference type="InterPro" id="IPR020846">
    <property type="entry name" value="MFS_dom"/>
</dbReference>
<dbReference type="PROSITE" id="PS50850">
    <property type="entry name" value="MFS"/>
    <property type="match status" value="1"/>
</dbReference>
<feature type="domain" description="Major facilitator superfamily (MFS) profile" evidence="8">
    <location>
        <begin position="22"/>
        <end position="468"/>
    </location>
</feature>
<evidence type="ECO:0000256" key="2">
    <source>
        <dbReference type="ARBA" id="ARBA00022448"/>
    </source>
</evidence>
<dbReference type="InterPro" id="IPR036259">
    <property type="entry name" value="MFS_trans_sf"/>
</dbReference>
<dbReference type="PANTHER" id="PTHR42718:SF9">
    <property type="entry name" value="MAJOR FACILITATOR SUPERFAMILY MULTIDRUG TRANSPORTER MFSC"/>
    <property type="match status" value="1"/>
</dbReference>
<name>A0A8H7PCY1_MORIS</name>
<keyword evidence="3 7" id="KW-0812">Transmembrane</keyword>
<evidence type="ECO:0000256" key="4">
    <source>
        <dbReference type="ARBA" id="ARBA00022989"/>
    </source>
</evidence>
<dbReference type="Pfam" id="PF07690">
    <property type="entry name" value="MFS_1"/>
    <property type="match status" value="1"/>
</dbReference>
<comment type="subcellular location">
    <subcellularLocation>
        <location evidence="1">Membrane</location>
        <topology evidence="1">Multi-pass membrane protein</topology>
    </subcellularLocation>
</comment>
<protein>
    <recommendedName>
        <fullName evidence="8">Major facilitator superfamily (MFS) profile domain-containing protein</fullName>
    </recommendedName>
</protein>
<keyword evidence="10" id="KW-1185">Reference proteome</keyword>
<dbReference type="InterPro" id="IPR011701">
    <property type="entry name" value="MFS"/>
</dbReference>
<evidence type="ECO:0000313" key="9">
    <source>
        <dbReference type="EMBL" id="KAG2171558.1"/>
    </source>
</evidence>
<dbReference type="Gene3D" id="1.20.1250.20">
    <property type="entry name" value="MFS general substrate transporter like domains"/>
    <property type="match status" value="1"/>
</dbReference>
<reference evidence="9" key="1">
    <citation type="submission" date="2020-12" db="EMBL/GenBank/DDBJ databases">
        <title>Metabolic potential, ecology and presence of endohyphal bacteria is reflected in genomic diversity of Mucoromycotina.</title>
        <authorList>
            <person name="Muszewska A."/>
            <person name="Okrasinska A."/>
            <person name="Steczkiewicz K."/>
            <person name="Drgas O."/>
            <person name="Orlowska M."/>
            <person name="Perlinska-Lenart U."/>
            <person name="Aleksandrzak-Piekarczyk T."/>
            <person name="Szatraj K."/>
            <person name="Zielenkiewicz U."/>
            <person name="Pilsyk S."/>
            <person name="Malc E."/>
            <person name="Mieczkowski P."/>
            <person name="Kruszewska J.S."/>
            <person name="Biernat P."/>
            <person name="Pawlowska J."/>
        </authorList>
    </citation>
    <scope>NUCLEOTIDE SEQUENCE</scope>
    <source>
        <strain evidence="9">WA0000067209</strain>
    </source>
</reference>
<dbReference type="GO" id="GO:0016020">
    <property type="term" value="C:membrane"/>
    <property type="evidence" value="ECO:0007669"/>
    <property type="project" value="UniProtKB-SubCell"/>
</dbReference>
<feature type="transmembrane region" description="Helical" evidence="7">
    <location>
        <begin position="56"/>
        <end position="75"/>
    </location>
</feature>
<dbReference type="AlphaFoldDB" id="A0A8H7PCY1"/>
<dbReference type="PRINTS" id="PR01036">
    <property type="entry name" value="TCRTETB"/>
</dbReference>
<feature type="transmembrane region" description="Helical" evidence="7">
    <location>
        <begin position="87"/>
        <end position="105"/>
    </location>
</feature>
<evidence type="ECO:0000256" key="6">
    <source>
        <dbReference type="SAM" id="MobiDB-lite"/>
    </source>
</evidence>
<feature type="compositionally biased region" description="Polar residues" evidence="6">
    <location>
        <begin position="483"/>
        <end position="498"/>
    </location>
</feature>
<dbReference type="OrthoDB" id="2130629at2759"/>
<sequence>MLNILHEPFLKPTDKKIAKIITLATACFASFLDVLNLSAVNIAVPTIARDIDLTPSTLPWLMAAYSIAFAAFLLPAGKLGDIYGYRMVYLLGLSLFALTSLLNAVSPNQYALFVFRAIQGLAAACVIPTGIALIANICEDEDERRLGFSLFGSSGPIGLVIGIILGGVLSSSIGWRWIFYVSAICSLAMLILAGLFVSDSKNEKTEEKVDMVGFSLVTSGFILIIFALSDGQWHLARDPVTLIIGVLLIIAFLVWQTKTSQPLLHPSWWRRTNFAIAFILNFVNYGSFSGYIYVATLLFQDVFGYTALQTGLYYLPMGIAAFLACNAVGYLTPYMGSRLLVIIGTTIGAAANVGTLFYSTELGFWKLIFPMHLLMGIGQPLTYVAGQNAMLLSAPVHETGTVGAVYNTASQLGSAMGLAIVTAIINAVNAADSHATNAFGGYHAALYALVALEVFCMISGGLFIRDERKNASSNQKIELENGTGASTNSSTVTVQDHK</sequence>
<feature type="region of interest" description="Disordered" evidence="6">
    <location>
        <begin position="475"/>
        <end position="498"/>
    </location>
</feature>
<feature type="transmembrane region" description="Helical" evidence="7">
    <location>
        <begin position="311"/>
        <end position="332"/>
    </location>
</feature>
<feature type="transmembrane region" description="Helical" evidence="7">
    <location>
        <begin position="445"/>
        <end position="464"/>
    </location>
</feature>
<keyword evidence="4 7" id="KW-1133">Transmembrane helix</keyword>
<organism evidence="9 10">
    <name type="scientific">Mortierella isabellina</name>
    <name type="common">Filamentous fungus</name>
    <name type="synonym">Umbelopsis isabellina</name>
    <dbReference type="NCBI Taxonomy" id="91625"/>
    <lineage>
        <taxon>Eukaryota</taxon>
        <taxon>Fungi</taxon>
        <taxon>Fungi incertae sedis</taxon>
        <taxon>Mucoromycota</taxon>
        <taxon>Mucoromycotina</taxon>
        <taxon>Umbelopsidomycetes</taxon>
        <taxon>Umbelopsidales</taxon>
        <taxon>Umbelopsidaceae</taxon>
        <taxon>Umbelopsis</taxon>
    </lineage>
</organism>
<feature type="transmembrane region" description="Helical" evidence="7">
    <location>
        <begin position="117"/>
        <end position="138"/>
    </location>
</feature>
<feature type="transmembrane region" description="Helical" evidence="7">
    <location>
        <begin position="177"/>
        <end position="197"/>
    </location>
</feature>
<feature type="transmembrane region" description="Helical" evidence="7">
    <location>
        <begin position="20"/>
        <end position="44"/>
    </location>
</feature>
<dbReference type="GO" id="GO:0022857">
    <property type="term" value="F:transmembrane transporter activity"/>
    <property type="evidence" value="ECO:0007669"/>
    <property type="project" value="InterPro"/>
</dbReference>
<accession>A0A8H7PCY1</accession>
<evidence type="ECO:0000256" key="1">
    <source>
        <dbReference type="ARBA" id="ARBA00004141"/>
    </source>
</evidence>
<proteinExistence type="predicted"/>
<feature type="transmembrane region" description="Helical" evidence="7">
    <location>
        <begin position="209"/>
        <end position="229"/>
    </location>
</feature>
<dbReference type="Gene3D" id="1.20.1720.10">
    <property type="entry name" value="Multidrug resistance protein D"/>
    <property type="match status" value="1"/>
</dbReference>
<comment type="caution">
    <text evidence="9">The sequence shown here is derived from an EMBL/GenBank/DDBJ whole genome shotgun (WGS) entry which is preliminary data.</text>
</comment>
<feature type="transmembrane region" description="Helical" evidence="7">
    <location>
        <begin position="235"/>
        <end position="255"/>
    </location>
</feature>
<evidence type="ECO:0000256" key="3">
    <source>
        <dbReference type="ARBA" id="ARBA00022692"/>
    </source>
</evidence>
<feature type="transmembrane region" description="Helical" evidence="7">
    <location>
        <begin position="364"/>
        <end position="384"/>
    </location>
</feature>
<evidence type="ECO:0000256" key="7">
    <source>
        <dbReference type="SAM" id="Phobius"/>
    </source>
</evidence>
<feature type="transmembrane region" description="Helical" evidence="7">
    <location>
        <begin position="276"/>
        <end position="299"/>
    </location>
</feature>
<gene>
    <name evidence="9" type="ORF">INT43_008284</name>
</gene>
<dbReference type="PANTHER" id="PTHR42718">
    <property type="entry name" value="MAJOR FACILITATOR SUPERFAMILY MULTIDRUG TRANSPORTER MFSC"/>
    <property type="match status" value="1"/>
</dbReference>
<feature type="transmembrane region" description="Helical" evidence="7">
    <location>
        <begin position="339"/>
        <end position="358"/>
    </location>
</feature>
<evidence type="ECO:0000313" key="10">
    <source>
        <dbReference type="Proteomes" id="UP000654370"/>
    </source>
</evidence>